<dbReference type="SUPFAM" id="SSF47413">
    <property type="entry name" value="lambda repressor-like DNA-binding domains"/>
    <property type="match status" value="1"/>
</dbReference>
<dbReference type="CDD" id="cd01392">
    <property type="entry name" value="HTH_LacI"/>
    <property type="match status" value="1"/>
</dbReference>
<keyword evidence="1" id="KW-0678">Repressor</keyword>
<dbReference type="RefSeq" id="WP_288198706.1">
    <property type="nucleotide sequence ID" value="NZ_LT608334.1"/>
</dbReference>
<dbReference type="EMBL" id="FMJD01000013">
    <property type="protein sequence ID" value="SCM79706.1"/>
    <property type="molecule type" value="Genomic_DNA"/>
</dbReference>
<evidence type="ECO:0000313" key="6">
    <source>
        <dbReference type="EMBL" id="SCM79706.1"/>
    </source>
</evidence>
<evidence type="ECO:0000256" key="4">
    <source>
        <dbReference type="ARBA" id="ARBA00023163"/>
    </source>
</evidence>
<protein>
    <submittedName>
        <fullName evidence="6">LacI family transcriptional regulator</fullName>
    </submittedName>
</protein>
<organism evidence="6">
    <name type="scientific">uncultured Pleomorphomonas sp</name>
    <dbReference type="NCBI Taxonomy" id="442121"/>
    <lineage>
        <taxon>Bacteria</taxon>
        <taxon>Pseudomonadati</taxon>
        <taxon>Pseudomonadota</taxon>
        <taxon>Alphaproteobacteria</taxon>
        <taxon>Hyphomicrobiales</taxon>
        <taxon>Pleomorphomonadaceae</taxon>
        <taxon>Pleomorphomonas</taxon>
        <taxon>environmental samples</taxon>
    </lineage>
</organism>
<dbReference type="PANTHER" id="PTHR30146">
    <property type="entry name" value="LACI-RELATED TRANSCRIPTIONAL REPRESSOR"/>
    <property type="match status" value="1"/>
</dbReference>
<evidence type="ECO:0000256" key="1">
    <source>
        <dbReference type="ARBA" id="ARBA00022491"/>
    </source>
</evidence>
<reference evidence="6" key="1">
    <citation type="submission" date="2016-08" db="EMBL/GenBank/DDBJ databases">
        <authorList>
            <person name="Seilhamer J.J."/>
        </authorList>
    </citation>
    <scope>NUCLEOTIDE SEQUENCE</scope>
    <source>
        <strain evidence="6">86</strain>
    </source>
</reference>
<dbReference type="PROSITE" id="PS50932">
    <property type="entry name" value="HTH_LACI_2"/>
    <property type="match status" value="1"/>
</dbReference>
<dbReference type="SUPFAM" id="SSF53822">
    <property type="entry name" value="Periplasmic binding protein-like I"/>
    <property type="match status" value="1"/>
</dbReference>
<dbReference type="GO" id="GO:0000976">
    <property type="term" value="F:transcription cis-regulatory region binding"/>
    <property type="evidence" value="ECO:0007669"/>
    <property type="project" value="TreeGrafter"/>
</dbReference>
<dbReference type="Pfam" id="PF00356">
    <property type="entry name" value="LacI"/>
    <property type="match status" value="1"/>
</dbReference>
<dbReference type="Gene3D" id="1.10.260.40">
    <property type="entry name" value="lambda repressor-like DNA-binding domains"/>
    <property type="match status" value="1"/>
</dbReference>
<evidence type="ECO:0000256" key="2">
    <source>
        <dbReference type="ARBA" id="ARBA00023015"/>
    </source>
</evidence>
<name>A0A212LQC1_9HYPH</name>
<dbReference type="CDD" id="cd06267">
    <property type="entry name" value="PBP1_LacI_sugar_binding-like"/>
    <property type="match status" value="1"/>
</dbReference>
<gene>
    <name evidence="6" type="ORF">KL86PLE_90597</name>
</gene>
<dbReference type="GO" id="GO:0003700">
    <property type="term" value="F:DNA-binding transcription factor activity"/>
    <property type="evidence" value="ECO:0007669"/>
    <property type="project" value="TreeGrafter"/>
</dbReference>
<feature type="domain" description="HTH lacI-type" evidence="5">
    <location>
        <begin position="2"/>
        <end position="56"/>
    </location>
</feature>
<keyword evidence="4" id="KW-0804">Transcription</keyword>
<evidence type="ECO:0000259" key="5">
    <source>
        <dbReference type="PROSITE" id="PS50932"/>
    </source>
</evidence>
<proteinExistence type="predicted"/>
<accession>A0A212LQC1</accession>
<dbReference type="InterPro" id="IPR046335">
    <property type="entry name" value="LacI/GalR-like_sensor"/>
</dbReference>
<keyword evidence="3" id="KW-0238">DNA-binding</keyword>
<dbReference type="Gene3D" id="3.40.50.2300">
    <property type="match status" value="2"/>
</dbReference>
<dbReference type="InterPro" id="IPR010982">
    <property type="entry name" value="Lambda_DNA-bd_dom_sf"/>
</dbReference>
<dbReference type="Pfam" id="PF13377">
    <property type="entry name" value="Peripla_BP_3"/>
    <property type="match status" value="1"/>
</dbReference>
<dbReference type="InterPro" id="IPR000843">
    <property type="entry name" value="HTH_LacI"/>
</dbReference>
<dbReference type="InterPro" id="IPR028082">
    <property type="entry name" value="Peripla_BP_I"/>
</dbReference>
<dbReference type="SMART" id="SM00354">
    <property type="entry name" value="HTH_LACI"/>
    <property type="match status" value="1"/>
</dbReference>
<keyword evidence="2" id="KW-0805">Transcription regulation</keyword>
<dbReference type="AlphaFoldDB" id="A0A212LQC1"/>
<evidence type="ECO:0000256" key="3">
    <source>
        <dbReference type="ARBA" id="ARBA00023125"/>
    </source>
</evidence>
<sequence length="333" mass="36048">MTTISKVAELAGVSRTTVSHVINHAERVSPQLRAKVSAAIAELGYLPNSQARSLRTGRTNVIAVLIPDILNPFYTELVKVIQGALEQLGLDALIFNTDVPGGRSQAHGDQYLRQISQRGVDGLIVGDFALHGMLDRLRELTTPTVFIGSLPEPIVDVVELDDYDGAAQMAEHLLSRGHTRIAVVSGPASFREADRRIRGFADALAKAGHPLDRALLREGTYLQPSGRAAVAWLCEEHGGDMPSAVFFANSLMAIGALTECYDRGIRIPGDIAVATFDQVAQLEDVRPRLTTVGNSPAELGRRAVSMLHQRLNGLDEPPRKFTVPCFLQAFDTA</sequence>
<dbReference type="PANTHER" id="PTHR30146:SF148">
    <property type="entry name" value="HTH-TYPE TRANSCRIPTIONAL REPRESSOR PURR-RELATED"/>
    <property type="match status" value="1"/>
</dbReference>